<reference evidence="7" key="2">
    <citation type="submission" date="2021-10" db="EMBL/GenBank/DDBJ databases">
        <title>Phylogenomics reveals ancestral predisposition of the termite-cultivated fungus Termitomyces towards a domesticated lifestyle.</title>
        <authorList>
            <person name="Auxier B."/>
            <person name="Grum-Grzhimaylo A."/>
            <person name="Cardenas M.E."/>
            <person name="Lodge J.D."/>
            <person name="Laessoe T."/>
            <person name="Pedersen O."/>
            <person name="Smith M.E."/>
            <person name="Kuyper T.W."/>
            <person name="Franco-Molano E.A."/>
            <person name="Baroni T.J."/>
            <person name="Aanen D.K."/>
        </authorList>
    </citation>
    <scope>NUCLEOTIDE SEQUENCE</scope>
    <source>
        <strain evidence="7">D49</strain>
    </source>
</reference>
<dbReference type="SUPFAM" id="SSF82282">
    <property type="entry name" value="Homocysteine S-methyltransferase"/>
    <property type="match status" value="1"/>
</dbReference>
<feature type="non-terminal residue" evidence="7">
    <location>
        <position position="1"/>
    </location>
</feature>
<name>A0A9P7GU85_9AGAR</name>
<dbReference type="EMBL" id="JABCKI010000079">
    <property type="protein sequence ID" value="KAG5653052.1"/>
    <property type="molecule type" value="Genomic_DNA"/>
</dbReference>
<dbReference type="AlphaFoldDB" id="A0A9P7GU85"/>
<dbReference type="Proteomes" id="UP000717328">
    <property type="component" value="Unassembled WGS sequence"/>
</dbReference>
<keyword evidence="3 5" id="KW-0479">Metal-binding</keyword>
<dbReference type="Pfam" id="PF02574">
    <property type="entry name" value="S-methyl_trans"/>
    <property type="match status" value="1"/>
</dbReference>
<feature type="binding site" evidence="5">
    <location>
        <position position="373"/>
    </location>
    <ligand>
        <name>Zn(2+)</name>
        <dbReference type="ChEBI" id="CHEBI:29105"/>
    </ligand>
</feature>
<keyword evidence="2 5" id="KW-0808">Transferase</keyword>
<dbReference type="GO" id="GO:0046872">
    <property type="term" value="F:metal ion binding"/>
    <property type="evidence" value="ECO:0007669"/>
    <property type="project" value="UniProtKB-KW"/>
</dbReference>
<dbReference type="InterPro" id="IPR036589">
    <property type="entry name" value="HCY_dom_sf"/>
</dbReference>
<dbReference type="GO" id="GO:0032259">
    <property type="term" value="P:methylation"/>
    <property type="evidence" value="ECO:0007669"/>
    <property type="project" value="UniProtKB-KW"/>
</dbReference>
<dbReference type="GO" id="GO:0009086">
    <property type="term" value="P:methionine biosynthetic process"/>
    <property type="evidence" value="ECO:0007669"/>
    <property type="project" value="TreeGrafter"/>
</dbReference>
<dbReference type="InterPro" id="IPR051486">
    <property type="entry name" value="Hcy_S-methyltransferase"/>
</dbReference>
<organism evidence="7 8">
    <name type="scientific">Sphagnurus paluster</name>
    <dbReference type="NCBI Taxonomy" id="117069"/>
    <lineage>
        <taxon>Eukaryota</taxon>
        <taxon>Fungi</taxon>
        <taxon>Dikarya</taxon>
        <taxon>Basidiomycota</taxon>
        <taxon>Agaricomycotina</taxon>
        <taxon>Agaricomycetes</taxon>
        <taxon>Agaricomycetidae</taxon>
        <taxon>Agaricales</taxon>
        <taxon>Tricholomatineae</taxon>
        <taxon>Lyophyllaceae</taxon>
        <taxon>Sphagnurus</taxon>
    </lineage>
</organism>
<keyword evidence="1 5" id="KW-0489">Methyltransferase</keyword>
<dbReference type="PANTHER" id="PTHR46015">
    <property type="entry name" value="ZGC:172121"/>
    <property type="match status" value="1"/>
</dbReference>
<keyword evidence="8" id="KW-1185">Reference proteome</keyword>
<dbReference type="Gene3D" id="3.20.20.330">
    <property type="entry name" value="Homocysteine-binding-like domain"/>
    <property type="match status" value="1"/>
</dbReference>
<feature type="binding site" evidence="5">
    <location>
        <position position="288"/>
    </location>
    <ligand>
        <name>Zn(2+)</name>
        <dbReference type="ChEBI" id="CHEBI:29105"/>
    </ligand>
</feature>
<reference evidence="7" key="1">
    <citation type="submission" date="2021-02" db="EMBL/GenBank/DDBJ databases">
        <authorList>
            <person name="Nieuwenhuis M."/>
            <person name="Van De Peppel L.J.J."/>
        </authorList>
    </citation>
    <scope>NUCLEOTIDE SEQUENCE</scope>
    <source>
        <strain evidence="7">D49</strain>
    </source>
</reference>
<evidence type="ECO:0000256" key="2">
    <source>
        <dbReference type="ARBA" id="ARBA00022679"/>
    </source>
</evidence>
<dbReference type="PROSITE" id="PS50970">
    <property type="entry name" value="HCY"/>
    <property type="match status" value="1"/>
</dbReference>
<dbReference type="GO" id="GO:0033528">
    <property type="term" value="P:S-methylmethionine cycle"/>
    <property type="evidence" value="ECO:0007669"/>
    <property type="project" value="TreeGrafter"/>
</dbReference>
<feature type="domain" description="Hcy-binding" evidence="6">
    <location>
        <begin position="1"/>
        <end position="388"/>
    </location>
</feature>
<accession>A0A9P7GU85</accession>
<proteinExistence type="predicted"/>
<comment type="caution">
    <text evidence="7">The sequence shown here is derived from an EMBL/GenBank/DDBJ whole genome shotgun (WGS) entry which is preliminary data.</text>
</comment>
<sequence length="399" mass="43888">DYLRGTVSHEHIQFATVVGSTDLGPSRNYCWYTLGFLAGRSSNRVDFYVRSSSIFNPSYSFQSYRYQASSSTFKSAGYTEAQARHTMLESIRLADKARKDFLDEKRQSQGAPKIALSLGPFGASLSPAQEFDGYYPPPYGPVEFSEEGHLYNCFDEGDMEGEQKSIEALAKFHLDRLLVFAQDRETWAKVDILAFETVPLVREVKAIRKAMRSLESISAAEGATAPKPWWISFVLPNGKCPQTQRRGGPRLTVGDLVSAALVWTPRDATDFDGTSGPLPTPTAVGINCTSPELIPGLVTEITLAVDSFRASLPTSPWLVLYPNGGDVYDIISRSWILASEDKKHSWAVDLKQTVHSVSQDHSGVWGGFIIGGCCRTGPDLISRLKEELSSSHASSQAKL</sequence>
<feature type="binding site" evidence="5">
    <location>
        <position position="374"/>
    </location>
    <ligand>
        <name>Zn(2+)</name>
        <dbReference type="ChEBI" id="CHEBI:29105"/>
    </ligand>
</feature>
<comment type="cofactor">
    <cofactor evidence="5">
        <name>Zn(2+)</name>
        <dbReference type="ChEBI" id="CHEBI:29105"/>
    </cofactor>
</comment>
<evidence type="ECO:0000313" key="8">
    <source>
        <dbReference type="Proteomes" id="UP000717328"/>
    </source>
</evidence>
<evidence type="ECO:0000259" key="6">
    <source>
        <dbReference type="PROSITE" id="PS50970"/>
    </source>
</evidence>
<evidence type="ECO:0000256" key="1">
    <source>
        <dbReference type="ARBA" id="ARBA00022603"/>
    </source>
</evidence>
<evidence type="ECO:0000256" key="4">
    <source>
        <dbReference type="ARBA" id="ARBA00022833"/>
    </source>
</evidence>
<dbReference type="GO" id="GO:0008898">
    <property type="term" value="F:S-adenosylmethionine-homocysteine S-methyltransferase activity"/>
    <property type="evidence" value="ECO:0007669"/>
    <property type="project" value="TreeGrafter"/>
</dbReference>
<protein>
    <recommendedName>
        <fullName evidence="6">Hcy-binding domain-containing protein</fullName>
    </recommendedName>
</protein>
<gene>
    <name evidence="7" type="ORF">H0H81_002569</name>
</gene>
<dbReference type="OrthoDB" id="261426at2759"/>
<keyword evidence="4 5" id="KW-0862">Zinc</keyword>
<dbReference type="InterPro" id="IPR003726">
    <property type="entry name" value="HCY_dom"/>
</dbReference>
<evidence type="ECO:0000256" key="5">
    <source>
        <dbReference type="PROSITE-ProRule" id="PRU00333"/>
    </source>
</evidence>
<evidence type="ECO:0000256" key="3">
    <source>
        <dbReference type="ARBA" id="ARBA00022723"/>
    </source>
</evidence>
<dbReference type="PANTHER" id="PTHR46015:SF1">
    <property type="entry name" value="HOMOCYSTEINE S-METHYLTRANSFERASE-LIKE ISOFORM 1"/>
    <property type="match status" value="1"/>
</dbReference>
<evidence type="ECO:0000313" key="7">
    <source>
        <dbReference type="EMBL" id="KAG5653052.1"/>
    </source>
</evidence>